<dbReference type="GO" id="GO:0004359">
    <property type="term" value="F:glutaminase activity"/>
    <property type="evidence" value="ECO:0007669"/>
    <property type="project" value="InterPro"/>
</dbReference>
<feature type="binding site" evidence="7">
    <location>
        <position position="493"/>
    </location>
    <ligand>
        <name>deamido-NAD(+)</name>
        <dbReference type="ChEBI" id="CHEBI:58437"/>
        <note>ligand shared between two neighboring subunits</note>
    </ligand>
</feature>
<dbReference type="GO" id="GO:0008795">
    <property type="term" value="F:NAD+ synthase activity"/>
    <property type="evidence" value="ECO:0007669"/>
    <property type="project" value="UniProtKB-UniRule"/>
</dbReference>
<feature type="region of interest" description="Disordered" evidence="10">
    <location>
        <begin position="649"/>
        <end position="674"/>
    </location>
</feature>
<dbReference type="PANTHER" id="PTHR23090">
    <property type="entry name" value="NH 3 /GLUTAMINE-DEPENDENT NAD + SYNTHETASE"/>
    <property type="match status" value="1"/>
</dbReference>
<dbReference type="FunFam" id="3.40.50.620:FF:000155">
    <property type="entry name" value="Glutamine-dependent NAD(+) synthetase"/>
    <property type="match status" value="1"/>
</dbReference>
<comment type="catalytic activity">
    <reaction evidence="7 8">
        <text>deamido-NAD(+) + L-glutamine + ATP + H2O = L-glutamate + AMP + diphosphate + NAD(+) + H(+)</text>
        <dbReference type="Rhea" id="RHEA:24384"/>
        <dbReference type="ChEBI" id="CHEBI:15377"/>
        <dbReference type="ChEBI" id="CHEBI:15378"/>
        <dbReference type="ChEBI" id="CHEBI:29985"/>
        <dbReference type="ChEBI" id="CHEBI:30616"/>
        <dbReference type="ChEBI" id="CHEBI:33019"/>
        <dbReference type="ChEBI" id="CHEBI:57540"/>
        <dbReference type="ChEBI" id="CHEBI:58359"/>
        <dbReference type="ChEBI" id="CHEBI:58437"/>
        <dbReference type="ChEBI" id="CHEBI:456215"/>
        <dbReference type="EC" id="6.3.5.1"/>
    </reaction>
</comment>
<evidence type="ECO:0000256" key="3">
    <source>
        <dbReference type="ARBA" id="ARBA00022598"/>
    </source>
</evidence>
<dbReference type="HAMAP" id="MF_02090">
    <property type="entry name" value="NadE_glutamine_dep"/>
    <property type="match status" value="1"/>
</dbReference>
<feature type="domain" description="CN hydrolase" evidence="11">
    <location>
        <begin position="14"/>
        <end position="285"/>
    </location>
</feature>
<feature type="binding site" evidence="7">
    <location>
        <position position="488"/>
    </location>
    <ligand>
        <name>ATP</name>
        <dbReference type="ChEBI" id="CHEBI:30616"/>
    </ligand>
</feature>
<dbReference type="NCBIfam" id="NF002730">
    <property type="entry name" value="PRK02628.1"/>
    <property type="match status" value="1"/>
</dbReference>
<comment type="function">
    <text evidence="7">Catalyzes the ATP-dependent amidation of deamido-NAD to form NAD. Uses L-glutamine as a nitrogen source.</text>
</comment>
<keyword evidence="13" id="KW-1185">Reference proteome</keyword>
<dbReference type="OrthoDB" id="9760188at2"/>
<reference evidence="12 13" key="1">
    <citation type="submission" date="2019-06" db="EMBL/GenBank/DDBJ databases">
        <title>Sequencing the genomes of 1000 actinobacteria strains.</title>
        <authorList>
            <person name="Klenk H.-P."/>
        </authorList>
    </citation>
    <scope>NUCLEOTIDE SEQUENCE [LARGE SCALE GENOMIC DNA]</scope>
    <source>
        <strain evidence="12 13">DSM 8251</strain>
    </source>
</reference>
<evidence type="ECO:0000256" key="5">
    <source>
        <dbReference type="ARBA" id="ARBA00022840"/>
    </source>
</evidence>
<keyword evidence="5 7" id="KW-0067">ATP-binding</keyword>
<comment type="caution">
    <text evidence="12">The sequence shown here is derived from an EMBL/GenBank/DDBJ whole genome shotgun (WGS) entry which is preliminary data.</text>
</comment>
<comment type="pathway">
    <text evidence="1 7 8">Cofactor biosynthesis; NAD(+) biosynthesis; NAD(+) from deamido-NAD(+) (L-Gln route): step 1/1.</text>
</comment>
<protein>
    <recommendedName>
        <fullName evidence="7 8">Glutamine-dependent NAD(+) synthetase</fullName>
        <ecNumber evidence="7 8">6.3.5.1</ecNumber>
    </recommendedName>
    <alternativeName>
        <fullName evidence="7 8">NAD(+) synthase [glutamine-hydrolyzing]</fullName>
    </alternativeName>
</protein>
<dbReference type="SUPFAM" id="SSF56317">
    <property type="entry name" value="Carbon-nitrogen hydrolase"/>
    <property type="match status" value="1"/>
</dbReference>
<dbReference type="GO" id="GO:0003952">
    <property type="term" value="F:NAD+ synthase (glutamine-hydrolyzing) activity"/>
    <property type="evidence" value="ECO:0007669"/>
    <property type="project" value="UniProtKB-UniRule"/>
</dbReference>
<dbReference type="EMBL" id="VFOR01000004">
    <property type="protein sequence ID" value="TQL56579.1"/>
    <property type="molecule type" value="Genomic_DNA"/>
</dbReference>
<dbReference type="Proteomes" id="UP000316196">
    <property type="component" value="Unassembled WGS sequence"/>
</dbReference>
<dbReference type="RefSeq" id="WP_142094483.1">
    <property type="nucleotide sequence ID" value="NZ_BAAAMD010000002.1"/>
</dbReference>
<feature type="binding site" evidence="7">
    <location>
        <position position="212"/>
    </location>
    <ligand>
        <name>L-glutamine</name>
        <dbReference type="ChEBI" id="CHEBI:58359"/>
    </ligand>
</feature>
<dbReference type="InterPro" id="IPR003694">
    <property type="entry name" value="NAD_synthase"/>
</dbReference>
<proteinExistence type="inferred from homology"/>
<evidence type="ECO:0000256" key="1">
    <source>
        <dbReference type="ARBA" id="ARBA00005188"/>
    </source>
</evidence>
<dbReference type="InterPro" id="IPR041856">
    <property type="entry name" value="NAD+_synth_C"/>
</dbReference>
<comment type="caution">
    <text evidence="7">Lacks conserved residue(s) required for the propagation of feature annotation.</text>
</comment>
<dbReference type="Gene3D" id="1.10.10.1140">
    <property type="entry name" value="Glutamine-dependent NAD+ synthetase, C-terminal domain"/>
    <property type="match status" value="1"/>
</dbReference>
<dbReference type="FunFam" id="1.10.10.1140:FF:000001">
    <property type="entry name" value="Glutamine-dependent NAD(+) synthetase"/>
    <property type="match status" value="1"/>
</dbReference>
<feature type="binding site" evidence="7">
    <location>
        <position position="464"/>
    </location>
    <ligand>
        <name>deamido-NAD(+)</name>
        <dbReference type="ChEBI" id="CHEBI:58437"/>
        <note>ligand shared between two neighboring subunits</note>
    </ligand>
</feature>
<comment type="similarity">
    <text evidence="9">Belongs to the NAD synthetase family.</text>
</comment>
<dbReference type="PIRSF" id="PIRSF006630">
    <property type="entry name" value="NADS_GAT"/>
    <property type="match status" value="1"/>
</dbReference>
<comment type="similarity">
    <text evidence="2 7 8">In the C-terminal section; belongs to the NAD synthetase family.</text>
</comment>
<name>A0A542Z8A7_9ACTN</name>
<keyword evidence="6 7" id="KW-0520">NAD</keyword>
<evidence type="ECO:0000256" key="2">
    <source>
        <dbReference type="ARBA" id="ARBA00007145"/>
    </source>
</evidence>
<keyword evidence="4 7" id="KW-0547">Nucleotide-binding</keyword>
<accession>A0A542Z8A7</accession>
<dbReference type="CDD" id="cd07570">
    <property type="entry name" value="GAT_Gln-NAD-synth"/>
    <property type="match status" value="1"/>
</dbReference>
<dbReference type="EC" id="6.3.5.1" evidence="7 8"/>
<evidence type="ECO:0000259" key="11">
    <source>
        <dbReference type="PROSITE" id="PS50263"/>
    </source>
</evidence>
<dbReference type="NCBIfam" id="TIGR00552">
    <property type="entry name" value="nadE"/>
    <property type="match status" value="1"/>
</dbReference>
<dbReference type="Pfam" id="PF02540">
    <property type="entry name" value="NAD_synthase"/>
    <property type="match status" value="1"/>
</dbReference>
<sequence length="686" mass="74597">MSWNFRNLWDQGFVRCAAVTTVTTVADPLANARAIIASAKDLHDQGVGLAAFPELGLTGYTVADLHFSAALQKQTRSALGEVIEASTDLLPVLVVGAPLPHRNRLYNCAVVIHRGEVLGVVPKSHLPNEREFQEPRWFAAGDDRMGDEIGAIGLGIEGSESVAFGADLVFEAADVPGFVFHVEIGQDLGVPIPPSARAALGGATVLVNLSSSPITVGKSAERHEVCAEASRRLIAGHIHTAAGSGESSTDLSWDGRSMIHERGRLLAETDRFIDAASSCIADVDVEALVAERQRVGTFDDNRRAMESATTFRAIRFDLEPPEGDTGLIREVDRFPFVPSDPRQLDQDCYEAYEIQVYGLVQRLRSIGNPKLVVGVSGGLDSTHAMVVAAKAMDRLDRPRSDILAFTMPGFATTEHTRNNAEALARALGTSFETIDIRPTAKQMLTDMGHPFGRGEEVYDITFENVQAGLRTDYLFRIANQRGGIVLGTGDLSELALGWCTYGVGDQMSHYGVNAGVPKTLIQHLIRWAADRGGLGDEAARVLRSVLNTEISPELVPTREGEEPQSTEASIGPYALQDFNLHALLHNGARPSKIAWLAEQAWSDASRGRWPENLPEDQRVAYDLSAIRHWLQVFCRRFITQQFKRSALPDGPKVVTGGSLSPRGGHRAPSDASPTVWLTDLERVPER</sequence>
<dbReference type="InterPro" id="IPR036526">
    <property type="entry name" value="C-N_Hydrolase_sf"/>
</dbReference>
<evidence type="ECO:0000256" key="6">
    <source>
        <dbReference type="ARBA" id="ARBA00023027"/>
    </source>
</evidence>
<dbReference type="SUPFAM" id="SSF52402">
    <property type="entry name" value="Adenine nucleotide alpha hydrolases-like"/>
    <property type="match status" value="1"/>
</dbReference>
<gene>
    <name evidence="7" type="primary">nadE</name>
    <name evidence="12" type="ORF">FB460_2469</name>
</gene>
<dbReference type="GO" id="GO:0009435">
    <property type="term" value="P:NAD+ biosynthetic process"/>
    <property type="evidence" value="ECO:0007669"/>
    <property type="project" value="UniProtKB-UniRule"/>
</dbReference>
<feature type="binding site" evidence="7">
    <location>
        <position position="643"/>
    </location>
    <ligand>
        <name>deamido-NAD(+)</name>
        <dbReference type="ChEBI" id="CHEBI:58437"/>
        <note>ligand shared between two neighboring subunits</note>
    </ligand>
</feature>
<dbReference type="PANTHER" id="PTHR23090:SF9">
    <property type="entry name" value="GLUTAMINE-DEPENDENT NAD(+) SYNTHETASE"/>
    <property type="match status" value="1"/>
</dbReference>
<dbReference type="Gene3D" id="3.40.50.620">
    <property type="entry name" value="HUPs"/>
    <property type="match status" value="1"/>
</dbReference>
<feature type="binding site" evidence="7">
    <location>
        <begin position="498"/>
        <end position="501"/>
    </location>
    <ligand>
        <name>deamido-NAD(+)</name>
        <dbReference type="ChEBI" id="CHEBI:58437"/>
        <note>ligand shared between two neighboring subunits</note>
    </ligand>
</feature>
<feature type="binding site" evidence="7">
    <location>
        <position position="218"/>
    </location>
    <ligand>
        <name>L-glutamine</name>
        <dbReference type="ChEBI" id="CHEBI:58359"/>
    </ligand>
</feature>
<dbReference type="PROSITE" id="PS50263">
    <property type="entry name" value="CN_HYDROLASE"/>
    <property type="match status" value="1"/>
</dbReference>
<evidence type="ECO:0000256" key="10">
    <source>
        <dbReference type="SAM" id="MobiDB-lite"/>
    </source>
</evidence>
<dbReference type="Gene3D" id="3.60.110.10">
    <property type="entry name" value="Carbon-nitrogen hydrolase"/>
    <property type="match status" value="1"/>
</dbReference>
<dbReference type="GO" id="GO:0005737">
    <property type="term" value="C:cytoplasm"/>
    <property type="evidence" value="ECO:0007669"/>
    <property type="project" value="InterPro"/>
</dbReference>
<evidence type="ECO:0000256" key="8">
    <source>
        <dbReference type="PIRNR" id="PIRNR006630"/>
    </source>
</evidence>
<dbReference type="GO" id="GO:0005524">
    <property type="term" value="F:ATP binding"/>
    <property type="evidence" value="ECO:0007669"/>
    <property type="project" value="UniProtKB-UniRule"/>
</dbReference>
<dbReference type="InterPro" id="IPR014729">
    <property type="entry name" value="Rossmann-like_a/b/a_fold"/>
</dbReference>
<dbReference type="InterPro" id="IPR003010">
    <property type="entry name" value="C-N_Hydrolase"/>
</dbReference>
<dbReference type="InterPro" id="IPR022310">
    <property type="entry name" value="NAD/GMP_synthase"/>
</dbReference>
<dbReference type="Pfam" id="PF00795">
    <property type="entry name" value="CN_hydrolase"/>
    <property type="match status" value="1"/>
</dbReference>
<feature type="active site" description="Proton acceptor; for glutaminase activity" evidence="7">
    <location>
        <position position="54"/>
    </location>
</feature>
<evidence type="ECO:0000313" key="12">
    <source>
        <dbReference type="EMBL" id="TQL56579.1"/>
    </source>
</evidence>
<evidence type="ECO:0000256" key="7">
    <source>
        <dbReference type="HAMAP-Rule" id="MF_02090"/>
    </source>
</evidence>
<evidence type="ECO:0000256" key="9">
    <source>
        <dbReference type="RuleBase" id="RU003811"/>
    </source>
</evidence>
<evidence type="ECO:0000313" key="13">
    <source>
        <dbReference type="Proteomes" id="UP000316196"/>
    </source>
</evidence>
<feature type="active site" description="For glutaminase activity" evidence="7">
    <location>
        <position position="123"/>
    </location>
</feature>
<evidence type="ECO:0000256" key="4">
    <source>
        <dbReference type="ARBA" id="ARBA00022741"/>
    </source>
</evidence>
<dbReference type="InterPro" id="IPR014445">
    <property type="entry name" value="Gln-dep_NAD_synthase"/>
</dbReference>
<dbReference type="CDD" id="cd00553">
    <property type="entry name" value="NAD_synthase"/>
    <property type="match status" value="1"/>
</dbReference>
<keyword evidence="3 7" id="KW-0436">Ligase</keyword>
<organism evidence="12 13">
    <name type="scientific">Propioniferax innocua</name>
    <dbReference type="NCBI Taxonomy" id="1753"/>
    <lineage>
        <taxon>Bacteria</taxon>
        <taxon>Bacillati</taxon>
        <taxon>Actinomycetota</taxon>
        <taxon>Actinomycetes</taxon>
        <taxon>Propionibacteriales</taxon>
        <taxon>Propionibacteriaceae</taxon>
        <taxon>Propioniferax</taxon>
    </lineage>
</organism>
<feature type="binding site" evidence="7">
    <location>
        <begin position="374"/>
        <end position="381"/>
    </location>
    <ligand>
        <name>ATP</name>
        <dbReference type="ChEBI" id="CHEBI:30616"/>
    </ligand>
</feature>
<dbReference type="UniPathway" id="UPA00253">
    <property type="reaction ID" value="UER00334"/>
</dbReference>
<dbReference type="AlphaFoldDB" id="A0A542Z8A7"/>